<evidence type="ECO:0000313" key="2">
    <source>
        <dbReference type="EMBL" id="CAH3118438.1"/>
    </source>
</evidence>
<feature type="compositionally biased region" description="Basic and acidic residues" evidence="1">
    <location>
        <begin position="117"/>
        <end position="157"/>
    </location>
</feature>
<feature type="region of interest" description="Disordered" evidence="1">
    <location>
        <begin position="111"/>
        <end position="157"/>
    </location>
</feature>
<evidence type="ECO:0000313" key="3">
    <source>
        <dbReference type="Proteomes" id="UP001159405"/>
    </source>
</evidence>
<proteinExistence type="predicted"/>
<gene>
    <name evidence="2" type="ORF">PLOB_00026703</name>
</gene>
<comment type="caution">
    <text evidence="2">The sequence shown here is derived from an EMBL/GenBank/DDBJ whole genome shotgun (WGS) entry which is preliminary data.</text>
</comment>
<accession>A0ABN8NQF3</accession>
<organism evidence="2 3">
    <name type="scientific">Porites lobata</name>
    <dbReference type="NCBI Taxonomy" id="104759"/>
    <lineage>
        <taxon>Eukaryota</taxon>
        <taxon>Metazoa</taxon>
        <taxon>Cnidaria</taxon>
        <taxon>Anthozoa</taxon>
        <taxon>Hexacorallia</taxon>
        <taxon>Scleractinia</taxon>
        <taxon>Fungiina</taxon>
        <taxon>Poritidae</taxon>
        <taxon>Porites</taxon>
    </lineage>
</organism>
<dbReference type="Proteomes" id="UP001159405">
    <property type="component" value="Unassembled WGS sequence"/>
</dbReference>
<dbReference type="PANTHER" id="PTHR33309:SF1">
    <property type="entry name" value="MYB_SANT-LIKE DNA-BINDING DOMAIN-CONTAINING PROTEIN"/>
    <property type="match status" value="1"/>
</dbReference>
<protein>
    <recommendedName>
        <fullName evidence="4">Nuclear apoptosis-inducing factor 1</fullName>
    </recommendedName>
</protein>
<dbReference type="PANTHER" id="PTHR33309">
    <property type="entry name" value="KERATIN, ULTRA HIGH-SULFUR MATRIX PROTEIN-LIKE"/>
    <property type="match status" value="1"/>
</dbReference>
<evidence type="ECO:0008006" key="4">
    <source>
        <dbReference type="Google" id="ProtNLM"/>
    </source>
</evidence>
<evidence type="ECO:0000256" key="1">
    <source>
        <dbReference type="SAM" id="MobiDB-lite"/>
    </source>
</evidence>
<dbReference type="EMBL" id="CALNXK010000032">
    <property type="protein sequence ID" value="CAH3118438.1"/>
    <property type="molecule type" value="Genomic_DNA"/>
</dbReference>
<name>A0ABN8NQF3_9CNID</name>
<reference evidence="2 3" key="1">
    <citation type="submission" date="2022-05" db="EMBL/GenBank/DDBJ databases">
        <authorList>
            <consortium name="Genoscope - CEA"/>
            <person name="William W."/>
        </authorList>
    </citation>
    <scope>NUCLEOTIDE SEQUENCE [LARGE SCALE GENOMIC DNA]</scope>
</reference>
<keyword evidence="3" id="KW-1185">Reference proteome</keyword>
<sequence length="157" mass="18153">MADNLPAKLGVKVKPMEWTMARDILLCREMLAINPFKAKGKTIQRTKIWETVVQHLEEIEEPPFKITVRAVRDRYSLLSKKFRKRMASEQKASGISPEMSELDILLEEVTGVEDQSEEGRLSESEEKNQKTEQDRAKTVDMRKKAVENFSEATRRKS</sequence>